<dbReference type="RefSeq" id="WP_102071414.1">
    <property type="nucleotide sequence ID" value="NZ_PDNV01000013.1"/>
</dbReference>
<evidence type="ECO:0000256" key="6">
    <source>
        <dbReference type="ARBA" id="ARBA00022842"/>
    </source>
</evidence>
<accession>A0A2N4UBK5</accession>
<keyword evidence="8" id="KW-0800">Toxin</keyword>
<feature type="domain" description="PIN" evidence="9">
    <location>
        <begin position="2"/>
        <end position="122"/>
    </location>
</feature>
<keyword evidence="6 8" id="KW-0460">Magnesium</keyword>
<feature type="binding site" evidence="8">
    <location>
        <position position="5"/>
    </location>
    <ligand>
        <name>Mg(2+)</name>
        <dbReference type="ChEBI" id="CHEBI:18420"/>
    </ligand>
</feature>
<evidence type="ECO:0000259" key="9">
    <source>
        <dbReference type="Pfam" id="PF01850"/>
    </source>
</evidence>
<dbReference type="SUPFAM" id="SSF88723">
    <property type="entry name" value="PIN domain-like"/>
    <property type="match status" value="1"/>
</dbReference>
<evidence type="ECO:0000256" key="2">
    <source>
        <dbReference type="ARBA" id="ARBA00022649"/>
    </source>
</evidence>
<dbReference type="InterPro" id="IPR050556">
    <property type="entry name" value="Type_II_TA_system_RNase"/>
</dbReference>
<dbReference type="Pfam" id="PF01850">
    <property type="entry name" value="PIN"/>
    <property type="match status" value="1"/>
</dbReference>
<dbReference type="GO" id="GO:0004540">
    <property type="term" value="F:RNA nuclease activity"/>
    <property type="evidence" value="ECO:0007669"/>
    <property type="project" value="InterPro"/>
</dbReference>
<dbReference type="PANTHER" id="PTHR33653:SF1">
    <property type="entry name" value="RIBONUCLEASE VAPC2"/>
    <property type="match status" value="1"/>
</dbReference>
<dbReference type="InterPro" id="IPR002716">
    <property type="entry name" value="PIN_dom"/>
</dbReference>
<comment type="function">
    <text evidence="8">Toxic component of a toxin-antitoxin (TA) system. An RNase.</text>
</comment>
<keyword evidence="5 8" id="KW-0378">Hydrolase</keyword>
<reference evidence="10 11" key="1">
    <citation type="submission" date="2017-10" db="EMBL/GenBank/DDBJ databases">
        <title>Two draft genome sequences of Pusillimonas sp. strains isolated from a nitrate- and radionuclide-contaminated groundwater in Russia.</title>
        <authorList>
            <person name="Grouzdev D.S."/>
            <person name="Tourova T.P."/>
            <person name="Goeva M.A."/>
            <person name="Babich T.L."/>
            <person name="Sokolova D.S."/>
            <person name="Abdullin R."/>
            <person name="Poltaraus A.B."/>
            <person name="Toshchakov S.V."/>
            <person name="Nazina T.N."/>
        </authorList>
    </citation>
    <scope>NUCLEOTIDE SEQUENCE [LARGE SCALE GENOMIC DNA]</scope>
    <source>
        <strain evidence="10 11">JR1/69-2-13</strain>
    </source>
</reference>
<dbReference type="EMBL" id="PDNV01000013">
    <property type="protein sequence ID" value="PLC52395.1"/>
    <property type="molecule type" value="Genomic_DNA"/>
</dbReference>
<keyword evidence="4 8" id="KW-0479">Metal-binding</keyword>
<dbReference type="CDD" id="cd18731">
    <property type="entry name" value="PIN_NgFitB-like"/>
    <property type="match status" value="1"/>
</dbReference>
<evidence type="ECO:0000256" key="3">
    <source>
        <dbReference type="ARBA" id="ARBA00022722"/>
    </source>
</evidence>
<keyword evidence="2 8" id="KW-1277">Toxin-antitoxin system</keyword>
<dbReference type="InterPro" id="IPR022907">
    <property type="entry name" value="VapC_family"/>
</dbReference>
<evidence type="ECO:0000256" key="1">
    <source>
        <dbReference type="ARBA" id="ARBA00001946"/>
    </source>
</evidence>
<dbReference type="Proteomes" id="UP000234328">
    <property type="component" value="Unassembled WGS sequence"/>
</dbReference>
<evidence type="ECO:0000256" key="7">
    <source>
        <dbReference type="ARBA" id="ARBA00038093"/>
    </source>
</evidence>
<evidence type="ECO:0000313" key="11">
    <source>
        <dbReference type="Proteomes" id="UP000234328"/>
    </source>
</evidence>
<evidence type="ECO:0000256" key="5">
    <source>
        <dbReference type="ARBA" id="ARBA00022801"/>
    </source>
</evidence>
<proteinExistence type="inferred from homology"/>
<dbReference type="OrthoDB" id="9804823at2"/>
<evidence type="ECO:0000256" key="8">
    <source>
        <dbReference type="HAMAP-Rule" id="MF_00265"/>
    </source>
</evidence>
<feature type="binding site" evidence="8">
    <location>
        <position position="104"/>
    </location>
    <ligand>
        <name>Mg(2+)</name>
        <dbReference type="ChEBI" id="CHEBI:18420"/>
    </ligand>
</feature>
<dbReference type="Gene3D" id="3.40.50.1010">
    <property type="entry name" value="5'-nuclease"/>
    <property type="match status" value="1"/>
</dbReference>
<comment type="cofactor">
    <cofactor evidence="1 8">
        <name>Mg(2+)</name>
        <dbReference type="ChEBI" id="CHEBI:18420"/>
    </cofactor>
</comment>
<evidence type="ECO:0000313" key="10">
    <source>
        <dbReference type="EMBL" id="PLC52395.1"/>
    </source>
</evidence>
<sequence>MIVLDTNVLSEILRPAPNDRPLSWLAAQPRSVLFTTTVTRAELLYGVQLLPDGQRKTALLIAIRQIFSLDMAGQVLGFDNDAADHYAEIAAVRKSCGKPISQFDAMIAAITKSRGARLATRNVKDFVDCGIDVIDPWNA</sequence>
<name>A0A2N4UBK5_9BURK</name>
<dbReference type="EC" id="3.1.-.-" evidence="8"/>
<dbReference type="GO" id="GO:0090729">
    <property type="term" value="F:toxin activity"/>
    <property type="evidence" value="ECO:0007669"/>
    <property type="project" value="UniProtKB-KW"/>
</dbReference>
<keyword evidence="11" id="KW-1185">Reference proteome</keyword>
<dbReference type="HAMAP" id="MF_00265">
    <property type="entry name" value="VapC_Nob1"/>
    <property type="match status" value="1"/>
</dbReference>
<evidence type="ECO:0000256" key="4">
    <source>
        <dbReference type="ARBA" id="ARBA00022723"/>
    </source>
</evidence>
<keyword evidence="3 8" id="KW-0540">Nuclease</keyword>
<organism evidence="10 11">
    <name type="scientific">Pollutimonas nitritireducens</name>
    <dbReference type="NCBI Taxonomy" id="2045209"/>
    <lineage>
        <taxon>Bacteria</taxon>
        <taxon>Pseudomonadati</taxon>
        <taxon>Pseudomonadota</taxon>
        <taxon>Betaproteobacteria</taxon>
        <taxon>Burkholderiales</taxon>
        <taxon>Alcaligenaceae</taxon>
        <taxon>Pollutimonas</taxon>
    </lineage>
</organism>
<dbReference type="PANTHER" id="PTHR33653">
    <property type="entry name" value="RIBONUCLEASE VAPC2"/>
    <property type="match status" value="1"/>
</dbReference>
<gene>
    <name evidence="8" type="primary">vapC</name>
    <name evidence="10" type="ORF">CR155_17985</name>
</gene>
<dbReference type="AlphaFoldDB" id="A0A2N4UBK5"/>
<dbReference type="GO" id="GO:0000287">
    <property type="term" value="F:magnesium ion binding"/>
    <property type="evidence" value="ECO:0007669"/>
    <property type="project" value="UniProtKB-UniRule"/>
</dbReference>
<dbReference type="GO" id="GO:0016787">
    <property type="term" value="F:hydrolase activity"/>
    <property type="evidence" value="ECO:0007669"/>
    <property type="project" value="UniProtKB-KW"/>
</dbReference>
<dbReference type="InterPro" id="IPR029060">
    <property type="entry name" value="PIN-like_dom_sf"/>
</dbReference>
<protein>
    <recommendedName>
        <fullName evidence="8">Ribonuclease VapC</fullName>
        <shortName evidence="8">RNase VapC</shortName>
        <ecNumber evidence="8">3.1.-.-</ecNumber>
    </recommendedName>
    <alternativeName>
        <fullName evidence="8">Toxin VapC</fullName>
    </alternativeName>
</protein>
<comment type="similarity">
    <text evidence="7 8">Belongs to the PINc/VapC protein family.</text>
</comment>
<comment type="caution">
    <text evidence="10">The sequence shown here is derived from an EMBL/GenBank/DDBJ whole genome shotgun (WGS) entry which is preliminary data.</text>
</comment>